<dbReference type="Proteomes" id="UP001562425">
    <property type="component" value="Unassembled WGS sequence"/>
</dbReference>
<dbReference type="FunFam" id="3.15.10.30:FF:000001">
    <property type="entry name" value="Takeout-like protein 1"/>
    <property type="match status" value="1"/>
</dbReference>
<dbReference type="InterPro" id="IPR038606">
    <property type="entry name" value="To_sf"/>
</dbReference>
<dbReference type="PANTHER" id="PTHR11008">
    <property type="entry name" value="PROTEIN TAKEOUT-LIKE PROTEIN"/>
    <property type="match status" value="1"/>
</dbReference>
<dbReference type="InterPro" id="IPR010562">
    <property type="entry name" value="Haemolymph_juvenile_hormone-bd"/>
</dbReference>
<evidence type="ECO:0000256" key="3">
    <source>
        <dbReference type="ARBA" id="ARBA00060902"/>
    </source>
</evidence>
<proteinExistence type="inferred from homology"/>
<dbReference type="GO" id="GO:0007623">
    <property type="term" value="P:circadian rhythm"/>
    <property type="evidence" value="ECO:0007669"/>
    <property type="project" value="UniProtKB-ARBA"/>
</dbReference>
<comment type="caution">
    <text evidence="5">The sequence shown here is derived from an EMBL/GenBank/DDBJ whole genome shotgun (WGS) entry which is preliminary data.</text>
</comment>
<accession>A0ABD1CE38</accession>
<feature type="chain" id="PRO_5044887195" description="Protein takeout" evidence="4">
    <location>
        <begin position="20"/>
        <end position="249"/>
    </location>
</feature>
<organism evidence="5 6">
    <name type="scientific">Culex pipiens pipiens</name>
    <name type="common">Northern house mosquito</name>
    <dbReference type="NCBI Taxonomy" id="38569"/>
    <lineage>
        <taxon>Eukaryota</taxon>
        <taxon>Metazoa</taxon>
        <taxon>Ecdysozoa</taxon>
        <taxon>Arthropoda</taxon>
        <taxon>Hexapoda</taxon>
        <taxon>Insecta</taxon>
        <taxon>Pterygota</taxon>
        <taxon>Neoptera</taxon>
        <taxon>Endopterygota</taxon>
        <taxon>Diptera</taxon>
        <taxon>Nematocera</taxon>
        <taxon>Culicoidea</taxon>
        <taxon>Culicidae</taxon>
        <taxon>Culicinae</taxon>
        <taxon>Culicini</taxon>
        <taxon>Culex</taxon>
        <taxon>Culex</taxon>
    </lineage>
</organism>
<dbReference type="Pfam" id="PF06585">
    <property type="entry name" value="JHBP"/>
    <property type="match status" value="1"/>
</dbReference>
<protein>
    <recommendedName>
        <fullName evidence="7">Protein takeout</fullName>
    </recommendedName>
</protein>
<keyword evidence="2" id="KW-0090">Biological rhythms</keyword>
<evidence type="ECO:0000256" key="4">
    <source>
        <dbReference type="SAM" id="SignalP"/>
    </source>
</evidence>
<reference evidence="5 6" key="1">
    <citation type="submission" date="2024-05" db="EMBL/GenBank/DDBJ databases">
        <title>Culex pipiens pipiens assembly and annotation.</title>
        <authorList>
            <person name="Alout H."/>
            <person name="Durand T."/>
        </authorList>
    </citation>
    <scope>NUCLEOTIDE SEQUENCE [LARGE SCALE GENOMIC DNA]</scope>
    <source>
        <strain evidence="5">HA-2024</strain>
        <tissue evidence="5">Whole body</tissue>
    </source>
</reference>
<gene>
    <name evidence="5" type="ORF">pipiens_017998</name>
</gene>
<sequence>MELLLCVVLLVSTLSTGFAQVLPPTFQLCHRSDPKFDKCLSEAITGALRAMKNGIPEFGILPINPLAISALSIQQGASSPINLKQDFKNLKLTHLGDSVVTRSKTDLDKFVLRSEAVTPYMEIVGDYTMEGRVLLLPVTGRGFANITLHGLKTKHELIGEPVQQNGETFMRIKKYNVKLEEPKHMTIFFGNLFNGDVALGNAMNGVMNDNWQLMFRELRGAFEDTFGYIFKDISNKLFLKVPMNRIFLN</sequence>
<keyword evidence="1 4" id="KW-0732">Signal</keyword>
<evidence type="ECO:0000313" key="6">
    <source>
        <dbReference type="Proteomes" id="UP001562425"/>
    </source>
</evidence>
<feature type="signal peptide" evidence="4">
    <location>
        <begin position="1"/>
        <end position="19"/>
    </location>
</feature>
<keyword evidence="6" id="KW-1185">Reference proteome</keyword>
<evidence type="ECO:0000256" key="1">
    <source>
        <dbReference type="ARBA" id="ARBA00022729"/>
    </source>
</evidence>
<evidence type="ECO:0008006" key="7">
    <source>
        <dbReference type="Google" id="ProtNLM"/>
    </source>
</evidence>
<dbReference type="SMART" id="SM00700">
    <property type="entry name" value="JHBP"/>
    <property type="match status" value="1"/>
</dbReference>
<dbReference type="PANTHER" id="PTHR11008:SF32">
    <property type="entry name" value="CIRCADIAN CLOCK-CONTROLLED PROTEIN DAYWAKE-RELATED"/>
    <property type="match status" value="1"/>
</dbReference>
<evidence type="ECO:0000313" key="5">
    <source>
        <dbReference type="EMBL" id="KAL1374609.1"/>
    </source>
</evidence>
<comment type="similarity">
    <text evidence="3">Belongs to the TO family.</text>
</comment>
<dbReference type="EMBL" id="JBEHCU010013206">
    <property type="protein sequence ID" value="KAL1374609.1"/>
    <property type="molecule type" value="Genomic_DNA"/>
</dbReference>
<dbReference type="Gene3D" id="3.15.10.30">
    <property type="entry name" value="Haemolymph juvenile hormone binding protein"/>
    <property type="match status" value="1"/>
</dbReference>
<evidence type="ECO:0000256" key="2">
    <source>
        <dbReference type="ARBA" id="ARBA00023108"/>
    </source>
</evidence>
<name>A0ABD1CE38_CULPP</name>
<dbReference type="AlphaFoldDB" id="A0ABD1CE38"/>